<dbReference type="KEGG" id="aasc:A4S02_08080"/>
<dbReference type="NCBIfam" id="TIGR01318">
    <property type="entry name" value="gltD_gamma_fam"/>
    <property type="match status" value="1"/>
</dbReference>
<sequence>MTTKMLKFVSVPQKQPDKRAATARRTDFDEIYKDFATPEATEQASRCSQCGVPFCSVHCPLGNNIPDWLMLTAQGRLEEAYGVSSATNTFPEICGRICPQDRLCEGNCVIEPGFESVTIGAVERYITDTAFEKGWVKPVSPVLERSQSVAIIGAGPAGLAAADQLRAQGYKVHVYDRYDRVGGLLVYGIPGFKLEKHIVARRHQLLEEGGVVFHLGQGIGDGEGELSFADLRSRHDVVLIATGVYKSREIGGPGVGLAGIEKALDYLTASNRRSLGDTLPPEAQALDAAGKNVVVLGGGDTAMDCVRTAIRQGAKSVKCVYRRDKANMPGSAREVKNAEEEGVQFEWLAAPEAFLGEGHVSAVRAVRMKLGLPDATGRQSVEPLEGSSFTLDADLVIKALGFDPEPLPQLWGQKDLAVSRWGTLKVGQKDFMTSLPGVFAAGDIVRGASLVVWAIRDGRDAAACMHTWIQENIMATAKAEQG</sequence>
<dbReference type="PRINTS" id="PR00419">
    <property type="entry name" value="ADXRDTASE"/>
</dbReference>
<protein>
    <submittedName>
        <fullName evidence="10">Dihydropyrimidine dehydrogenase</fullName>
    </submittedName>
</protein>
<feature type="domain" description="Dihydroprymidine dehydrogenase" evidence="9">
    <location>
        <begin position="25"/>
        <end position="134"/>
    </location>
</feature>
<keyword evidence="2" id="KW-0004">4Fe-4S</keyword>
<dbReference type="PANTHER" id="PTHR42783:SF3">
    <property type="entry name" value="GLUTAMATE SYNTHASE [NADPH] SMALL CHAIN-RELATED"/>
    <property type="match status" value="1"/>
</dbReference>
<keyword evidence="7" id="KW-0411">Iron-sulfur</keyword>
<evidence type="ECO:0000256" key="7">
    <source>
        <dbReference type="ARBA" id="ARBA00023014"/>
    </source>
</evidence>
<evidence type="ECO:0000259" key="8">
    <source>
        <dbReference type="Pfam" id="PF07992"/>
    </source>
</evidence>
<accession>A0A1D8QWL9</accession>
<dbReference type="InterPro" id="IPR028261">
    <property type="entry name" value="DPD_II"/>
</dbReference>
<dbReference type="Pfam" id="PF07992">
    <property type="entry name" value="Pyr_redox_2"/>
    <property type="match status" value="1"/>
</dbReference>
<dbReference type="PANTHER" id="PTHR42783">
    <property type="entry name" value="GLUTAMATE SYNTHASE [NADPH] SMALL CHAIN"/>
    <property type="match status" value="1"/>
</dbReference>
<evidence type="ECO:0000313" key="10">
    <source>
        <dbReference type="EMBL" id="AOW46739.1"/>
    </source>
</evidence>
<evidence type="ECO:0000256" key="5">
    <source>
        <dbReference type="ARBA" id="ARBA00023002"/>
    </source>
</evidence>
<evidence type="ECO:0000256" key="3">
    <source>
        <dbReference type="ARBA" id="ARBA00022723"/>
    </source>
</evidence>
<dbReference type="InterPro" id="IPR009051">
    <property type="entry name" value="Helical_ferredxn"/>
</dbReference>
<keyword evidence="6" id="KW-0408">Iron</keyword>
<dbReference type="RefSeq" id="WP_070323462.1">
    <property type="nucleotide sequence ID" value="NZ_CP015164.1"/>
</dbReference>
<evidence type="ECO:0000259" key="9">
    <source>
        <dbReference type="Pfam" id="PF14691"/>
    </source>
</evidence>
<dbReference type="Gene3D" id="3.50.50.60">
    <property type="entry name" value="FAD/NAD(P)-binding domain"/>
    <property type="match status" value="2"/>
</dbReference>
<reference evidence="11" key="1">
    <citation type="submission" date="2016-04" db="EMBL/GenBank/DDBJ databases">
        <authorList>
            <person name="Jeon C.O."/>
            <person name="Cho G.Y."/>
            <person name="Jeong H.I."/>
            <person name="Kim K.H."/>
        </authorList>
    </citation>
    <scope>NUCLEOTIDE SEQUENCE [LARGE SCALE GENOMIC DNA]</scope>
    <source>
        <strain evidence="11">LMG 1590</strain>
    </source>
</reference>
<keyword evidence="4" id="KW-0521">NADP</keyword>
<dbReference type="GO" id="GO:0051539">
    <property type="term" value="F:4 iron, 4 sulfur cluster binding"/>
    <property type="evidence" value="ECO:0007669"/>
    <property type="project" value="UniProtKB-KW"/>
</dbReference>
<evidence type="ECO:0000313" key="11">
    <source>
        <dbReference type="Proteomes" id="UP000175973"/>
    </source>
</evidence>
<keyword evidence="5" id="KW-0560">Oxidoreductase</keyword>
<keyword evidence="11" id="KW-1185">Reference proteome</keyword>
<dbReference type="Proteomes" id="UP000175973">
    <property type="component" value="Chromosome"/>
</dbReference>
<evidence type="ECO:0000256" key="6">
    <source>
        <dbReference type="ARBA" id="ARBA00023004"/>
    </source>
</evidence>
<comment type="cofactor">
    <cofactor evidence="1">
        <name>[4Fe-4S] cluster</name>
        <dbReference type="ChEBI" id="CHEBI:49883"/>
    </cofactor>
</comment>
<dbReference type="SUPFAM" id="SSF51971">
    <property type="entry name" value="Nucleotide-binding domain"/>
    <property type="match status" value="1"/>
</dbReference>
<dbReference type="FunFam" id="3.50.50.60:FF:000041">
    <property type="entry name" value="Glutamate synthase, small subunit"/>
    <property type="match status" value="1"/>
</dbReference>
<keyword evidence="3" id="KW-0479">Metal-binding</keyword>
<dbReference type="SUPFAM" id="SSF46548">
    <property type="entry name" value="alpha-helical ferredoxin"/>
    <property type="match status" value="1"/>
</dbReference>
<name>A0A1D8QWL9_9PROT</name>
<dbReference type="EMBL" id="CP015164">
    <property type="protein sequence ID" value="AOW46739.1"/>
    <property type="molecule type" value="Genomic_DNA"/>
</dbReference>
<dbReference type="GO" id="GO:0016491">
    <property type="term" value="F:oxidoreductase activity"/>
    <property type="evidence" value="ECO:0007669"/>
    <property type="project" value="UniProtKB-KW"/>
</dbReference>
<dbReference type="Gene3D" id="1.10.1060.10">
    <property type="entry name" value="Alpha-helical ferredoxin"/>
    <property type="match status" value="1"/>
</dbReference>
<dbReference type="InterPro" id="IPR006006">
    <property type="entry name" value="GltD-like"/>
</dbReference>
<organism evidence="10 11">
    <name type="scientific">Acetobacter ascendens</name>
    <dbReference type="NCBI Taxonomy" id="481146"/>
    <lineage>
        <taxon>Bacteria</taxon>
        <taxon>Pseudomonadati</taxon>
        <taxon>Pseudomonadota</taxon>
        <taxon>Alphaproteobacteria</taxon>
        <taxon>Acetobacterales</taxon>
        <taxon>Acetobacteraceae</taxon>
        <taxon>Acetobacter</taxon>
    </lineage>
</organism>
<gene>
    <name evidence="10" type="ORF">A4S02_08080</name>
</gene>
<dbReference type="GO" id="GO:0046872">
    <property type="term" value="F:metal ion binding"/>
    <property type="evidence" value="ECO:0007669"/>
    <property type="project" value="UniProtKB-KW"/>
</dbReference>
<evidence type="ECO:0000256" key="2">
    <source>
        <dbReference type="ARBA" id="ARBA00022485"/>
    </source>
</evidence>
<evidence type="ECO:0000256" key="4">
    <source>
        <dbReference type="ARBA" id="ARBA00022857"/>
    </source>
</evidence>
<feature type="domain" description="FAD/NAD(P)-binding" evidence="8">
    <location>
        <begin position="148"/>
        <end position="458"/>
    </location>
</feature>
<dbReference type="Pfam" id="PF14691">
    <property type="entry name" value="Fer4_20"/>
    <property type="match status" value="1"/>
</dbReference>
<dbReference type="InterPro" id="IPR023753">
    <property type="entry name" value="FAD/NAD-binding_dom"/>
</dbReference>
<dbReference type="AlphaFoldDB" id="A0A1D8QWL9"/>
<dbReference type="InterPro" id="IPR036188">
    <property type="entry name" value="FAD/NAD-bd_sf"/>
</dbReference>
<evidence type="ECO:0000256" key="1">
    <source>
        <dbReference type="ARBA" id="ARBA00001966"/>
    </source>
</evidence>
<proteinExistence type="predicted"/>